<proteinExistence type="predicted"/>
<keyword evidence="1" id="KW-1133">Transmembrane helix</keyword>
<dbReference type="STRING" id="1305737.GCA_000526355_00997"/>
<keyword evidence="1" id="KW-0812">Transmembrane</keyword>
<dbReference type="InterPro" id="IPR009325">
    <property type="entry name" value="DUF983"/>
</dbReference>
<dbReference type="AlphaFoldDB" id="A0A0P8BV34"/>
<evidence type="ECO:0008006" key="4">
    <source>
        <dbReference type="Google" id="ProtNLM"/>
    </source>
</evidence>
<keyword evidence="1" id="KW-0472">Membrane</keyword>
<evidence type="ECO:0000256" key="1">
    <source>
        <dbReference type="SAM" id="Phobius"/>
    </source>
</evidence>
<organism evidence="2 3">
    <name type="scientific">Algoriphagus marincola HL-49</name>
    <dbReference type="NCBI Taxonomy" id="1305737"/>
    <lineage>
        <taxon>Bacteria</taxon>
        <taxon>Pseudomonadati</taxon>
        <taxon>Bacteroidota</taxon>
        <taxon>Cytophagia</taxon>
        <taxon>Cytophagales</taxon>
        <taxon>Cyclobacteriaceae</taxon>
        <taxon>Algoriphagus</taxon>
    </lineage>
</organism>
<evidence type="ECO:0000313" key="2">
    <source>
        <dbReference type="EMBL" id="KPQ13832.1"/>
    </source>
</evidence>
<sequence>MAKGVGGAILGGKCPRCREGNLFPVPMFSYRKLTTMNKKCSVCDANFQPEPSFYDGAMYISYAFSVALFITVFVAVTVLVEKPTIWTYLGTIVVLNSLLMPLMLRYSKVLYLYGLGKLKYRGDQS</sequence>
<accession>A0A0P8BV34</accession>
<name>A0A0P8BV34_9BACT</name>
<dbReference type="eggNOG" id="COG5349">
    <property type="taxonomic scope" value="Bacteria"/>
</dbReference>
<dbReference type="SUPFAM" id="SSF57798">
    <property type="entry name" value="Casein kinase II beta subunit"/>
    <property type="match status" value="1"/>
</dbReference>
<reference evidence="2 3" key="1">
    <citation type="submission" date="2015-09" db="EMBL/GenBank/DDBJ databases">
        <title>Identification and resolution of microdiversity through metagenomic sequencing of parallel consortia.</title>
        <authorList>
            <person name="Nelson W.C."/>
            <person name="Romine M.F."/>
            <person name="Lindemann S.R."/>
        </authorList>
    </citation>
    <scope>NUCLEOTIDE SEQUENCE [LARGE SCALE GENOMIC DNA]</scope>
    <source>
        <strain evidence="2">HL-49</strain>
    </source>
</reference>
<feature type="transmembrane region" description="Helical" evidence="1">
    <location>
        <begin position="85"/>
        <end position="104"/>
    </location>
</feature>
<dbReference type="EMBL" id="LJXT01000078">
    <property type="protein sequence ID" value="KPQ13832.1"/>
    <property type="molecule type" value="Genomic_DNA"/>
</dbReference>
<gene>
    <name evidence="2" type="ORF">HLUCCX10_11910</name>
</gene>
<protein>
    <recommendedName>
        <fullName evidence="4">DUF983 domain-containing protein</fullName>
    </recommendedName>
</protein>
<feature type="transmembrane region" description="Helical" evidence="1">
    <location>
        <begin position="59"/>
        <end position="79"/>
    </location>
</feature>
<dbReference type="Proteomes" id="UP000050421">
    <property type="component" value="Unassembled WGS sequence"/>
</dbReference>
<dbReference type="InterPro" id="IPR035991">
    <property type="entry name" value="Casein_kinase_II_beta-like"/>
</dbReference>
<evidence type="ECO:0000313" key="3">
    <source>
        <dbReference type="Proteomes" id="UP000050421"/>
    </source>
</evidence>
<comment type="caution">
    <text evidence="2">The sequence shown here is derived from an EMBL/GenBank/DDBJ whole genome shotgun (WGS) entry which is preliminary data.</text>
</comment>
<dbReference type="GO" id="GO:0005956">
    <property type="term" value="C:protein kinase CK2 complex"/>
    <property type="evidence" value="ECO:0007669"/>
    <property type="project" value="InterPro"/>
</dbReference>
<dbReference type="PATRIC" id="fig|1305737.6.peg.2999"/>
<dbReference type="Pfam" id="PF06170">
    <property type="entry name" value="DUF983"/>
    <property type="match status" value="1"/>
</dbReference>
<dbReference type="OrthoDB" id="9790326at2"/>
<dbReference type="GO" id="GO:0019887">
    <property type="term" value="F:protein kinase regulator activity"/>
    <property type="evidence" value="ECO:0007669"/>
    <property type="project" value="InterPro"/>
</dbReference>